<dbReference type="Pfam" id="PF14487">
    <property type="entry name" value="DarT"/>
    <property type="match status" value="1"/>
</dbReference>
<evidence type="ECO:0000259" key="7">
    <source>
        <dbReference type="PROSITE" id="PS52018"/>
    </source>
</evidence>
<dbReference type="InterPro" id="IPR029494">
    <property type="entry name" value="DarT"/>
</dbReference>
<keyword evidence="3" id="KW-0808">Transferase</keyword>
<comment type="caution">
    <text evidence="6">Lacks conserved residue(s) required for the propagation of feature annotation.</text>
</comment>
<keyword evidence="1 6" id="KW-1277">Toxin-antitoxin system</keyword>
<evidence type="ECO:0000256" key="6">
    <source>
        <dbReference type="PROSITE-ProRule" id="PRU01362"/>
    </source>
</evidence>
<evidence type="ECO:0000256" key="4">
    <source>
        <dbReference type="ARBA" id="ARBA00022695"/>
    </source>
</evidence>
<gene>
    <name evidence="8" type="ORF">TPAS_1795</name>
</gene>
<dbReference type="GO" id="GO:0016757">
    <property type="term" value="F:glycosyltransferase activity"/>
    <property type="evidence" value="ECO:0007669"/>
    <property type="project" value="UniProtKB-KW"/>
</dbReference>
<keyword evidence="9" id="KW-1185">Reference proteome</keyword>
<reference evidence="9" key="1">
    <citation type="submission" date="2016-04" db="EMBL/GenBank/DDBJ databases">
        <authorList>
            <person name="Strepis N."/>
        </authorList>
    </citation>
    <scope>NUCLEOTIDE SEQUENCE [LARGE SCALE GENOMIC DNA]</scope>
</reference>
<evidence type="ECO:0000256" key="2">
    <source>
        <dbReference type="ARBA" id="ARBA00022676"/>
    </source>
</evidence>
<feature type="domain" description="DarT" evidence="7">
    <location>
        <begin position="34"/>
        <end position="240"/>
    </location>
</feature>
<keyword evidence="2" id="KW-0328">Glycosyltransferase</keyword>
<dbReference type="EMBL" id="FWEY01000005">
    <property type="protein sequence ID" value="SLM52114.1"/>
    <property type="molecule type" value="Genomic_DNA"/>
</dbReference>
<sequence>MSDSVTSFGEVISELRMAKSLVGLNRDKKKVWTSFCFHFTNLNNAVSILQNGMLVSRKKALESGIMENENASIDVINQTDEEWKKYVRLYFRPRTPTQYNNEGFRSKSNLGSLQAHCPFPVFFLFDLEETLQKPNCYFTKNSLAKSGEHELLQTPQQFSELPFSNIYHEGPFESHERDEIVACRHAEIVVLDELKLDEALKFILVRSQSEKNTLLSLLGPTETEMYADKVKVDNKQIVFFSLWTYVSKSELSSDKVILTFNNGLGDKTFNLKIKMTDPQSGLTNEVVFSDYNCNGPFKGKIGTPLMEYRIEVYLDDNLAYADCYNGHEESDLPF</sequence>
<dbReference type="STRING" id="43064.SAMN04488086_1076"/>
<evidence type="ECO:0000256" key="5">
    <source>
        <dbReference type="ARBA" id="ARBA00023125"/>
    </source>
</evidence>
<comment type="similarity">
    <text evidence="6">Belongs to the DarT ADP-ribosyltransferase family.</text>
</comment>
<dbReference type="GO" id="GO:0003677">
    <property type="term" value="F:DNA binding"/>
    <property type="evidence" value="ECO:0007669"/>
    <property type="project" value="UniProtKB-UniRule"/>
</dbReference>
<evidence type="ECO:0000313" key="8">
    <source>
        <dbReference type="EMBL" id="SLM52114.1"/>
    </source>
</evidence>
<name>A0A1W1IGG7_9LACT</name>
<dbReference type="RefSeq" id="WP_086942915.1">
    <property type="nucleotide sequence ID" value="NZ_FONM01000007.1"/>
</dbReference>
<dbReference type="Proteomes" id="UP000195985">
    <property type="component" value="Unassembled WGS sequence"/>
</dbReference>
<organism evidence="8 9">
    <name type="scientific">Trichococcus pasteurii</name>
    <dbReference type="NCBI Taxonomy" id="43064"/>
    <lineage>
        <taxon>Bacteria</taxon>
        <taxon>Bacillati</taxon>
        <taxon>Bacillota</taxon>
        <taxon>Bacilli</taxon>
        <taxon>Lactobacillales</taxon>
        <taxon>Carnobacteriaceae</taxon>
        <taxon>Trichococcus</taxon>
    </lineage>
</organism>
<dbReference type="PROSITE" id="PS52018">
    <property type="entry name" value="DART"/>
    <property type="match status" value="1"/>
</dbReference>
<dbReference type="OrthoDB" id="9813972at2"/>
<evidence type="ECO:0000256" key="3">
    <source>
        <dbReference type="ARBA" id="ARBA00022679"/>
    </source>
</evidence>
<protein>
    <recommendedName>
        <fullName evidence="7">DarT domain-containing protein</fullName>
    </recommendedName>
</protein>
<evidence type="ECO:0000313" key="9">
    <source>
        <dbReference type="Proteomes" id="UP000195985"/>
    </source>
</evidence>
<accession>A0A1W1IGG7</accession>
<evidence type="ECO:0000256" key="1">
    <source>
        <dbReference type="ARBA" id="ARBA00022649"/>
    </source>
</evidence>
<proteinExistence type="inferred from homology"/>
<keyword evidence="5 6" id="KW-0238">DNA-binding</keyword>
<dbReference type="GO" id="GO:0016779">
    <property type="term" value="F:nucleotidyltransferase activity"/>
    <property type="evidence" value="ECO:0007669"/>
    <property type="project" value="UniProtKB-KW"/>
</dbReference>
<dbReference type="AlphaFoldDB" id="A0A1W1IGG7"/>
<keyword evidence="4" id="KW-0548">Nucleotidyltransferase</keyword>